<dbReference type="GO" id="GO:0016874">
    <property type="term" value="F:ligase activity"/>
    <property type="evidence" value="ECO:0007669"/>
    <property type="project" value="UniProtKB-KW"/>
</dbReference>
<dbReference type="EMBL" id="ML121557">
    <property type="protein sequence ID" value="RPB21806.1"/>
    <property type="molecule type" value="Genomic_DNA"/>
</dbReference>
<dbReference type="InterPro" id="IPR010071">
    <property type="entry name" value="AA_adenyl_dom"/>
</dbReference>
<evidence type="ECO:0000256" key="5">
    <source>
        <dbReference type="ARBA" id="ARBA00029454"/>
    </source>
</evidence>
<dbReference type="PROSITE" id="PS00455">
    <property type="entry name" value="AMP_BINDING"/>
    <property type="match status" value="1"/>
</dbReference>
<keyword evidence="2" id="KW-0596">Phosphopantetheine</keyword>
<sequence>MLLGAGLTTFPRIHAPYSCETVLGSQGTSKECLTLSWAMLLNGYVPEDVVSFTVDGDAVSVDFSTGVIESSPADGKLACGKGSAVYYSQMPSASTLLPLIYIYLDQTSRQFKIAASPLLLPGTHLHTLCKQLSLLILSNPTSTLTRALSYKPDVTVSSSMSDDGLSILNHPAQLLPGPALLHELLLRSPNAKPGGYSQQALDFLPSEGGIRQSFTYADLDKLSTNFAHRLLLQPGRGAIVPILLPQSPKLYIVLLGILKAGGAFAPLQLDAPVDRIKFVVGDVGAQVVVADPSFKSKVSWDGGPRVVFVDEGDIDIASAAKVVTEKKYITIHPHSPAYVMYTSGSTGTPKGVTTSHSAATQSLLAHEKHIPKYNRFLQFASPSFDVFVFEVFFTFHRGAALIGCDRSRMLSDIVDVINRMDVDALELTPTVLGELVVSRDRIPKVKVVLTIGEMLTRHIVDEFGDGLLHGMYGPTEAAVHCTVASNFRKGAAVGDTGIPFDTVSAFVLGPAVPGEDVSILPIGWVGELAVGGNQLADGYLNRPEQTEEAFVNTRYGRLYRTGDRARIHPGGTIECLGRISAGQVKFRGQRLELGEVEEAIRKIPGVKGAVASVISGNLVAFVGCEFHVTDTIVREAAKKWLPGYMIPNTVITMTEVPKLSSGKTDRKRLEKEFSGRHMEVGPGETDDSMNEVEKKLASTVMEVLKGVIISKETSFIASGLDSLLAIRMCSKLRGWGIVVQVADILRADCVKELAHFITSPPGQKFISTHHADPTEIFQEVRNAGQSKLVELTCDNFEDIKDIIPCTPLQEMMLAETMRDPTAYSNWILLELPTSYTDHAIELAFRKVVHRNEILRTGFLHIGEVSGMFAQIVWDSPREEQFTLAAKVEKGQHFDIDEIFTPPFRAHLVRGESCVNLSVHIHHALYDGWSWDHILRDFNKILMKDRCSLVPNRPQFREVVAYNLRRDESSLNESTSFWKEALADAPNSKLPNFYGYSGVKSETANKRLQLKVSRDSLERSARELGISPQVIIQTSWAYLLSMYLHSSDIIYGTVVSGRTIPLQGIEDIIGPCISTLPMRVVLGDKTKRCIEFMREIHHYNRLLLMYGDLDLRQIRKLCGVGSGEFDTLLIWQQTTLEGESEALNSIKQVDNIDRLGFSLLLEAEPSRDIITLKATYKTEILPPTQLSVLLFQLDYLVSSIVASPFITLNTLSSGLDESLLSIQNPKPTIPRLDHIPSLVDLVETMATERPDVIALEFAHEFSKNGLRKDRLTYSELNSASNALAHKLISMGVVTDELVCVYMEKSLILYISILAILKSGAAYLPLTPDTPILRVQKILSDAQVRICLATSDVNRKLDFSKVPEIITVDSLALDGFSSFNPNIEIDPSSLAYAVFTSGSTGIPKGVLISHKNIVTNIIELKEIYPYTASSKFLQFCSQAFDVSVFDIFFTWASGMSLCAGTKDILLQDLEGIINAFEITHLSLTPTVAALINPDNVPTVRMLVTAGEAITPKVFGNWAGRGLYQGYGPSETTNICTMNAAMTQQEHVNNLGLTLKNTSAFILALHDGFELVPRGGVGELCFGGSQVGRGYLNMPELTSKRFISHPKYGRIYRSGDLGRLLPDGSIQFIGREDDQVKIRGLRIELGEINSVLLQQELISDATTLTITVAETNSVLIVSFVVLRGCENNKEPFELLHHGSGISRAISEAFQTMSKHLAAYMIPTNIVPIPKFPMTSQGKIDKAELRRYYLAMDANALVPFSAQSSSEDNRSEVWTSTERALAKIIAQLAKVSLLKIEKSTSIFHLGLDSISTIYLSGQIGKMGYYRPEVSQIMQNPTVTGLAAFIDKHGVVNEHPRTKFVDHLEEFSTSVRAQVLYELGLTESEVTAILPCTHLQEAMLTERAGENAASYYNHTVFQLRADPDRLKRAWEIAMQRNEILRTCFCLTSNSRHAYAQVVLKEYSLPWTEDFVQDDKDLSLTVNQKVNIVSLGLTVVRPPLSFTLLRSPRRNVLLMSTHHSLYDGFAMDLLLEEVHMVYNGLPLSVRPSFSSVLQFIESRDLNEADQFWRGVMGGFQPVQFPDLTGKSNVHKANLTGMATRSMKSSRPLSDIENGCKSLSISLLALGQSVWARLLAVQTGEADICFGNVVSGRTIPVPDVENVIAPCFNTIPVRVQLTPSLTNSALMEMLQRANAEVMPFQLTPLRRIMATLHTEGQSLFDTLFILQYIRESPLDELWEVIDDRSEMDFAVVLEFKPNRRHDCIDFVLHFRRTTMDEEAAEIILRQLDQALCASIETPEAIIVDHTFLEKILLSTSNSPPIALPEATDTFLHSLLEQKARDDPAATALEFLDDEGRVSTYTYEAFNQAANQVAHVLLKYGVKRDEAIPICIEKSPQYYICVLGVLKAGSAFTPIDPSAPAQRKAFMLEELGARWVITNSTDIRDLPARDGLKFIILEEHDLCSYPVANPIIEDLLPTHLAYRLYTSGSTGLPKAVSVEIKSALQTIRASQSIIPWTRESRILQFAAITFDMCYYDCFMAWNYGFTLCSAGKKQLLGEIEGTINRMNITMLDLTPTVASTLIAQNLPKVELLYCIGEAMPQDLINEWGPRCVNSYGPTEAAMCCTIVPVDTRIKSANIGAPFPSVSLHILSQDSNYTLPRLGCGELCIGGPQIAREYHNNPQLTKSKFIMVGSERLYRTGDIARMLANGTFEFIGRLDDQVKIRGLRVELDEINHVIKNSHEEIKDTATIVLQHSVDTKEQLVSFLALEGRENQGAVPVVIEDLQLKAKLLSTARSAAEKALPTYMVPGVMLIIGHIPLSAAGKVDKKALKSLFSQQDIESLSESYTLDHTEQWTKEELEARDIIADISQFPADRISKASTIYQIGLDSISAAQVAMRLRKRGFIITVIDILECPSIKQLSPRLIHTTSGDKQDTELIALNPHLTTFAARFTSSLVAEFRLSTDQIVGVYPCTATQTGMLSQFLRTDGGLYFNHYLYELSPTTDIQPLRQAWTEVMEENEILRTGFFSIDDDQHSFATVIYSKKCVVLPWTLIRVDDAQRQSAIKQQKSLLATQSVHRLGHPPWHLTLVITGKTTQVLLSAHHALYDAQSLQMILDAVRSKYLGKALGIRPHFAGPLGKIVESALDGFKLDESQSFWLKQLEGNTISRFPSLTATRVRSRSSHVTAQSSAWKLSEIEAASQKLGYSIHAVAQAAWARILSTYLGEPQVVFGVVLSGRTGIPDAEDTVFPCLTTVPALSTVVGSNHDLVIRIQEGNIRVLPHQHTPLRLIQRWFDHPDQSFFDSIFVYQKTSLKVSYDEPPLWTTLDEDAYVDYTISIEVEPSENDSLMIRATCRDDIFPLEHSKILVQQLNAALIDILENPHGECTDFSHFQDELLSILPPVEREIPSDVMFAHQFVEKHCDLLPEKIALEFATSITKDRVEKQQWTYRQLDQEANKVANFLLRYSVRTGGLVGICFDKSAEASIAILGILKAGCGYVALDPTAPIDRKAFIVKDSGAQCILTMDRFADDLRRGVEVGVFVVGQDEKIQSSSIERPHPKGLTPSSLCYCLYTSGTTGTPKGCEVTHENTVQAILSFQRIFKGHWDGESRFLQFASFHFDVSVLEHFWSWSVGICLTSTPRDLLFEDLSLAISKLEITHLDLTPSLAALLDPEEVPSLLRGVFIVGGEALKQDVLDTWGKHGVLHNGYGPTEVTIGCTMLPQVPQDGKPSNIGPQFNNVGSFVMIPNTNRPTLKGAIGELCVSGKLVGKGYLNRPDLTEEKFPTLEKYGERIYRTGDLVRVLYNGCFDFLGRADDQVKLRGQRLEIGEINTTLKRADSNVKAAATLVLRHPKQQRDQLVSFFSVNGAGMEKRSSHLITTGEYSTLIGSLLNSCKRNLPIYMVPTHFLPLSEIPLSVNNKVDNKRLTQIYMDASLEVLQSLAYREKEGSLSAAEEKIQSILVEMTRLQRQDIRGTSTIFELGLDSVSVVGLARKLKKTGFNTATVSMIMQNSTIARLARALSEASNVNSNIANNFEDVRQNLLAFSSKNSFQVCEQLGVDQDKVQQILPCSALQEGMIFRFIDSDESPYFVSFAFELTSHTNIEKLKEAWITVIKSTDILRTCFCDTVDGYAQVVLKETTINWVSLGIAQDNQLEGLLEKEKNSLARLNRSLREPPIYFQVVRTPSRTILALYIFHGLYDGNSIPLILRDVEDAYNSKYQPRVCQFSDVVPHIMACDLKEAEIFWKKHLQAKQFLPFRRLDGRGQKGFTLQCPMAISGITVDEGCKQFGCTSQSLVQAAWATVLASYIGKEVTFGVVVSGRALPLDEIEGAIGPVFNTIPCFLRLTGSATWRELVKQAHSFNAESIPYHHTPLRLIRKWVSLSPGHEIFDSLFVYQRLSSGGGATTSQLWMPMQSKANVDFPVSVEIEQHSNGDLIITISALGDVLSEQQAFELISRTEGALLQLLKQPDSAPTAVEGSTAISCIPVIEAPQTNGYYGDFEWNPEGLEIRRTVAILTGLEESDVSENASIFELGLDSIEAIKLSARLRRSGIHVSVSTIMRNPTIRKLHAYLQEASIQAQKVSDDTSLFDFETQARKQFPEESFEAIYPTTPLQEAIIAETLTSNYKFYFNHVVLEIDNDVDLGRLQNAWKMVIQENAILRTSFFQVHEFGIVSPHAFGQVVHKKTEVPWTEISISLGEDVWQELQEAINHCVNAADLLQRPPLQLTVIKADKSRYLLLSISHALYDGWSIGLLHEDIRRAYHNSLVPRPSPIPLLENILKNNAEESSRFWEQLLQGAEISELPGLCDDRKTHVTHRNEIVSKTDYATAAAFCRRIGITVQTLGQTCWGLVLAHYLGRSDLVFGAVLSGRDTDDAEEIMFPSMTTVPVRVIAHGSYRTMLQYMQENNGNVLKHQHTPLRMIQKLVNTGGKRLFDTLFIYQPGQADSKVQSLYQSIQGYSDLEYNACVELEREDNKLAWRTACKSTAMTLEQVENMLQILDSLLSHIIESPDSPAVLYDNDMVRFGNTKLVQIHRHLTEGVAENSINETKATGHVKEDWCPFELKVRKVLSAIAQIPEAEIERSQTIFHLGLDSISAIRVSSELRKEGIWLGVAEILRNATIENISLAAAEKTKTGDAPAIAINTNQAIKNALIGIDTKSLLEKKGVSAENLELVMPATAGQIYMLSTWQNTNGSIFMPTFSFKAQPLAGERMKNAWQMLVKEESILRTTFVSTGMERVPILQVVFSEVEAQFEAVEMSITSKDYQDFVSSQVSQEQQKQVSLRSPPVRLRMINTGQESFLLLTIHHALYDGVSLPLLLKRLRKMYNSVPQVPKPTPPISWPSVVAYTSSRDRSKQEIFWSKYLDGAISTLLSCRSNPNQLGQKPKVRASIFNPTLFRNSSTLEEQCWKHGITLQSLFLASFSKIYAELLSPKPSSAQNIVIGIYLSNRLPINASTENHLYDLTAPTLNLLPLRVRRPKTTGLLTLGRRIQKDLAEINNADNSAGVSVADVERWTRREGFEGVKVDAWFNYLRLPGVEVDGTKDDMGTQDKDEDDSWIMLEEVKPVLPTTAAEAEKLCKPEKEQAKPFIFTPVGDDMLDTNLVRKHIMVSTITCPIKKRTKANIDIE</sequence>
<feature type="domain" description="Carrier" evidence="6">
    <location>
        <begin position="2844"/>
        <end position="2920"/>
    </location>
</feature>
<feature type="domain" description="Carrier" evidence="6">
    <location>
        <begin position="1768"/>
        <end position="1845"/>
    </location>
</feature>
<evidence type="ECO:0000313" key="8">
    <source>
        <dbReference type="Proteomes" id="UP000267821"/>
    </source>
</evidence>
<feature type="domain" description="Carrier" evidence="6">
    <location>
        <begin position="5049"/>
        <end position="5122"/>
    </location>
</feature>
<name>A0A3N4LGE6_9PEZI</name>
<dbReference type="FunFam" id="3.30.300.30:FF:000033">
    <property type="entry name" value="Nonribosomal siderophore peptide synthase SidC"/>
    <property type="match status" value="2"/>
</dbReference>
<dbReference type="InterPro" id="IPR000873">
    <property type="entry name" value="AMP-dep_synth/lig_dom"/>
</dbReference>
<protein>
    <recommendedName>
        <fullName evidence="6">Carrier domain-containing protein</fullName>
    </recommendedName>
</protein>
<dbReference type="PROSITE" id="PS00012">
    <property type="entry name" value="PHOSPHOPANTETHEINE"/>
    <property type="match status" value="5"/>
</dbReference>
<proteinExistence type="inferred from homology"/>
<evidence type="ECO:0000313" key="7">
    <source>
        <dbReference type="EMBL" id="RPB21806.1"/>
    </source>
</evidence>
<dbReference type="SUPFAM" id="SSF47336">
    <property type="entry name" value="ACP-like"/>
    <property type="match status" value="6"/>
</dbReference>
<dbReference type="InterPro" id="IPR001242">
    <property type="entry name" value="Condensation_dom"/>
</dbReference>
<dbReference type="Pfam" id="PF00668">
    <property type="entry name" value="Condensation"/>
    <property type="match status" value="6"/>
</dbReference>
<dbReference type="InterPro" id="IPR045851">
    <property type="entry name" value="AMP-bd_C_sf"/>
</dbReference>
<dbReference type="NCBIfam" id="NF003417">
    <property type="entry name" value="PRK04813.1"/>
    <property type="match status" value="4"/>
</dbReference>
<dbReference type="GO" id="GO:0005737">
    <property type="term" value="C:cytoplasm"/>
    <property type="evidence" value="ECO:0007669"/>
    <property type="project" value="TreeGrafter"/>
</dbReference>
<dbReference type="FunFam" id="3.30.300.30:FF:000015">
    <property type="entry name" value="Nonribosomal peptide synthase SidD"/>
    <property type="match status" value="1"/>
</dbReference>
<evidence type="ECO:0000256" key="3">
    <source>
        <dbReference type="ARBA" id="ARBA00022553"/>
    </source>
</evidence>
<reference evidence="7 8" key="1">
    <citation type="journal article" date="2018" name="Nat. Ecol. Evol.">
        <title>Pezizomycetes genomes reveal the molecular basis of ectomycorrhizal truffle lifestyle.</title>
        <authorList>
            <person name="Murat C."/>
            <person name="Payen T."/>
            <person name="Noel B."/>
            <person name="Kuo A."/>
            <person name="Morin E."/>
            <person name="Chen J."/>
            <person name="Kohler A."/>
            <person name="Krizsan K."/>
            <person name="Balestrini R."/>
            <person name="Da Silva C."/>
            <person name="Montanini B."/>
            <person name="Hainaut M."/>
            <person name="Levati E."/>
            <person name="Barry K.W."/>
            <person name="Belfiori B."/>
            <person name="Cichocki N."/>
            <person name="Clum A."/>
            <person name="Dockter R.B."/>
            <person name="Fauchery L."/>
            <person name="Guy J."/>
            <person name="Iotti M."/>
            <person name="Le Tacon F."/>
            <person name="Lindquist E.A."/>
            <person name="Lipzen A."/>
            <person name="Malagnac F."/>
            <person name="Mello A."/>
            <person name="Molinier V."/>
            <person name="Miyauchi S."/>
            <person name="Poulain J."/>
            <person name="Riccioni C."/>
            <person name="Rubini A."/>
            <person name="Sitrit Y."/>
            <person name="Splivallo R."/>
            <person name="Traeger S."/>
            <person name="Wang M."/>
            <person name="Zifcakova L."/>
            <person name="Wipf D."/>
            <person name="Zambonelli A."/>
            <person name="Paolocci F."/>
            <person name="Nowrousian M."/>
            <person name="Ottonello S."/>
            <person name="Baldrian P."/>
            <person name="Spatafora J.W."/>
            <person name="Henrissat B."/>
            <person name="Nagy L.G."/>
            <person name="Aury J.M."/>
            <person name="Wincker P."/>
            <person name="Grigoriev I.V."/>
            <person name="Bonfante P."/>
            <person name="Martin F.M."/>
        </authorList>
    </citation>
    <scope>NUCLEOTIDE SEQUENCE [LARGE SCALE GENOMIC DNA]</scope>
    <source>
        <strain evidence="7 8">ATCC MYA-4762</strain>
    </source>
</reference>
<dbReference type="NCBIfam" id="TIGR01733">
    <property type="entry name" value="AA-adenyl-dom"/>
    <property type="match status" value="3"/>
</dbReference>
<gene>
    <name evidence="7" type="ORF">L211DRAFT_827739</name>
</gene>
<evidence type="ECO:0000259" key="6">
    <source>
        <dbReference type="PROSITE" id="PS50075"/>
    </source>
</evidence>
<dbReference type="Gene3D" id="3.30.559.30">
    <property type="entry name" value="Nonribosomal peptide synthetase, condensation domain"/>
    <property type="match status" value="6"/>
</dbReference>
<dbReference type="InterPro" id="IPR023213">
    <property type="entry name" value="CAT-like_dom_sf"/>
</dbReference>
<dbReference type="FunFam" id="3.40.50.12780:FF:000024">
    <property type="entry name" value="Nonribosomal siderophore peptide synthase SidC"/>
    <property type="match status" value="3"/>
</dbReference>
<dbReference type="PANTHER" id="PTHR45527">
    <property type="entry name" value="NONRIBOSOMAL PEPTIDE SYNTHETASE"/>
    <property type="match status" value="1"/>
</dbReference>
<dbReference type="Gene3D" id="3.40.50.12780">
    <property type="entry name" value="N-terminal domain of ligase-like"/>
    <property type="match status" value="4"/>
</dbReference>
<dbReference type="InterPro" id="IPR009081">
    <property type="entry name" value="PP-bd_ACP"/>
</dbReference>
<evidence type="ECO:0000256" key="1">
    <source>
        <dbReference type="ARBA" id="ARBA00004924"/>
    </source>
</evidence>
<dbReference type="SMART" id="SM00823">
    <property type="entry name" value="PKS_PP"/>
    <property type="match status" value="5"/>
</dbReference>
<keyword evidence="3" id="KW-0597">Phosphoprotein</keyword>
<dbReference type="SUPFAM" id="SSF52777">
    <property type="entry name" value="CoA-dependent acyltransferases"/>
    <property type="match status" value="12"/>
</dbReference>
<dbReference type="GO" id="GO:0043041">
    <property type="term" value="P:amino acid activation for nonribosomal peptide biosynthetic process"/>
    <property type="evidence" value="ECO:0007669"/>
    <property type="project" value="TreeGrafter"/>
</dbReference>
<dbReference type="InterPro" id="IPR042099">
    <property type="entry name" value="ANL_N_sf"/>
</dbReference>
<dbReference type="GO" id="GO:0010106">
    <property type="term" value="P:cellular response to iron ion starvation"/>
    <property type="evidence" value="ECO:0007669"/>
    <property type="project" value="UniProtKB-ARBA"/>
</dbReference>
<dbReference type="Gene3D" id="3.30.300.30">
    <property type="match status" value="4"/>
</dbReference>
<evidence type="ECO:0000256" key="2">
    <source>
        <dbReference type="ARBA" id="ARBA00022450"/>
    </source>
</evidence>
<keyword evidence="4" id="KW-0436">Ligase</keyword>
<dbReference type="InterPro" id="IPR020806">
    <property type="entry name" value="PKS_PP-bd"/>
</dbReference>
<dbReference type="SUPFAM" id="SSF56801">
    <property type="entry name" value="Acetyl-CoA synthetase-like"/>
    <property type="match status" value="4"/>
</dbReference>
<dbReference type="InterPro" id="IPR006162">
    <property type="entry name" value="Ppantetheine_attach_site"/>
</dbReference>
<dbReference type="GO" id="GO:0031177">
    <property type="term" value="F:phosphopantetheine binding"/>
    <property type="evidence" value="ECO:0007669"/>
    <property type="project" value="InterPro"/>
</dbReference>
<dbReference type="GO" id="GO:0031169">
    <property type="term" value="P:ferrichrome biosynthetic process"/>
    <property type="evidence" value="ECO:0007669"/>
    <property type="project" value="UniProtKB-ARBA"/>
</dbReference>
<dbReference type="InterPro" id="IPR020845">
    <property type="entry name" value="AMP-binding_CS"/>
</dbReference>
<accession>A0A3N4LGE6</accession>
<feature type="domain" description="Carrier" evidence="6">
    <location>
        <begin position="3941"/>
        <end position="4015"/>
    </location>
</feature>
<dbReference type="PROSITE" id="PS50075">
    <property type="entry name" value="CARRIER"/>
    <property type="match status" value="6"/>
</dbReference>
<dbReference type="SMART" id="SM01294">
    <property type="entry name" value="PKS_PP_betabranch"/>
    <property type="match status" value="1"/>
</dbReference>
<dbReference type="CDD" id="cd19542">
    <property type="entry name" value="CT_NRPS-like"/>
    <property type="match status" value="5"/>
</dbReference>
<feature type="domain" description="Carrier" evidence="6">
    <location>
        <begin position="4493"/>
        <end position="4566"/>
    </location>
</feature>
<dbReference type="Pfam" id="PF00501">
    <property type="entry name" value="AMP-binding"/>
    <property type="match status" value="4"/>
</dbReference>
<dbReference type="InterPro" id="IPR036736">
    <property type="entry name" value="ACP-like_sf"/>
</dbReference>
<dbReference type="Pfam" id="PF00550">
    <property type="entry name" value="PP-binding"/>
    <property type="match status" value="6"/>
</dbReference>
<dbReference type="OrthoDB" id="416786at2759"/>
<organism evidence="7 8">
    <name type="scientific">Terfezia boudieri ATCC MYA-4762</name>
    <dbReference type="NCBI Taxonomy" id="1051890"/>
    <lineage>
        <taxon>Eukaryota</taxon>
        <taxon>Fungi</taxon>
        <taxon>Dikarya</taxon>
        <taxon>Ascomycota</taxon>
        <taxon>Pezizomycotina</taxon>
        <taxon>Pezizomycetes</taxon>
        <taxon>Pezizales</taxon>
        <taxon>Pezizaceae</taxon>
        <taxon>Terfezia</taxon>
    </lineage>
</organism>
<dbReference type="Gene3D" id="3.30.559.10">
    <property type="entry name" value="Chloramphenicol acetyltransferase-like domain"/>
    <property type="match status" value="6"/>
</dbReference>
<dbReference type="STRING" id="1051890.A0A3N4LGE6"/>
<comment type="pathway">
    <text evidence="1">Siderophore biosynthesis.</text>
</comment>
<comment type="similarity">
    <text evidence="5">Belongs to the NRP synthetase family.</text>
</comment>
<dbReference type="Gene3D" id="1.10.1200.10">
    <property type="entry name" value="ACP-like"/>
    <property type="match status" value="6"/>
</dbReference>
<dbReference type="CDD" id="cd05918">
    <property type="entry name" value="A_NRPS_SidN3_like"/>
    <property type="match status" value="3"/>
</dbReference>
<keyword evidence="8" id="KW-1185">Reference proteome</keyword>
<feature type="domain" description="Carrier" evidence="6">
    <location>
        <begin position="687"/>
        <end position="761"/>
    </location>
</feature>
<dbReference type="PANTHER" id="PTHR45527:SF1">
    <property type="entry name" value="FATTY ACID SYNTHASE"/>
    <property type="match status" value="1"/>
</dbReference>
<evidence type="ECO:0000256" key="4">
    <source>
        <dbReference type="ARBA" id="ARBA00022598"/>
    </source>
</evidence>
<dbReference type="Proteomes" id="UP000267821">
    <property type="component" value="Unassembled WGS sequence"/>
</dbReference>
<dbReference type="InParanoid" id="A0A3N4LGE6"/>